<sequence length="305" mass="33284">MATKYAHTTFLATQTGPLIPGSDEWARTVSASKVPAILGISKWDSAYSLWARATGRLESEAGNKATERGTYLEPAIRQWLADQLPGNRVTEGATFVHPDCPTHIATPDALIYEGRRRTPWALGEVKTAYNGDEWGKAGTADVPADYMAQVAWQMWITGARTVYVAALVNMEFRLYVIRWEDVAGDMEDILAMVAVWEHHVAEDIAPDWDGSDATLAAVRRMHPDIDPEAEAVIPEWWALELWSAIDAEKAAVAETKRCKSRILGAAGSARSIVTEDGRKAGTRSAKNGGTPYLTPAKYTPATLAA</sequence>
<dbReference type="PANTHER" id="PTHR46609:SF6">
    <property type="entry name" value="EXONUCLEASE, PHAGE-TYPE_RECB, C-TERMINAL DOMAIN-CONTAINING PROTEIN-RELATED"/>
    <property type="match status" value="1"/>
</dbReference>
<feature type="domain" description="YqaJ viral recombinase" evidence="1">
    <location>
        <begin position="28"/>
        <end position="159"/>
    </location>
</feature>
<dbReference type="Gene3D" id="3.90.320.10">
    <property type="match status" value="1"/>
</dbReference>
<proteinExistence type="predicted"/>
<dbReference type="InterPro" id="IPR051703">
    <property type="entry name" value="NF-kappa-B_Signaling_Reg"/>
</dbReference>
<evidence type="ECO:0000313" key="3">
    <source>
        <dbReference type="Proteomes" id="UP001484097"/>
    </source>
</evidence>
<keyword evidence="3" id="KW-1185">Reference proteome</keyword>
<dbReference type="InterPro" id="IPR019080">
    <property type="entry name" value="YqaJ_viral_recombinase"/>
</dbReference>
<dbReference type="Pfam" id="PF09588">
    <property type="entry name" value="YqaJ"/>
    <property type="match status" value="1"/>
</dbReference>
<gene>
    <name evidence="2" type="ORF">ABDK96_01895</name>
</gene>
<dbReference type="InterPro" id="IPR011604">
    <property type="entry name" value="PDDEXK-like_dom_sf"/>
</dbReference>
<dbReference type="PANTHER" id="PTHR46609">
    <property type="entry name" value="EXONUCLEASE, PHAGE-TYPE/RECB, C-TERMINAL DOMAIN-CONTAINING PROTEIN"/>
    <property type="match status" value="1"/>
</dbReference>
<organism evidence="2 3">
    <name type="scientific">Citricoccus nitrophenolicus</name>
    <dbReference type="NCBI Taxonomy" id="863575"/>
    <lineage>
        <taxon>Bacteria</taxon>
        <taxon>Bacillati</taxon>
        <taxon>Actinomycetota</taxon>
        <taxon>Actinomycetes</taxon>
        <taxon>Micrococcales</taxon>
        <taxon>Micrococcaceae</taxon>
        <taxon>Citricoccus</taxon>
    </lineage>
</organism>
<reference evidence="2 3" key="1">
    <citation type="submission" date="2024-05" db="EMBL/GenBank/DDBJ databases">
        <authorList>
            <person name="Yi C."/>
        </authorList>
    </citation>
    <scope>NUCLEOTIDE SEQUENCE [LARGE SCALE GENOMIC DNA]</scope>
    <source>
        <strain evidence="2 3">XS13</strain>
    </source>
</reference>
<dbReference type="InterPro" id="IPR017482">
    <property type="entry name" value="Lambda-type_endonuclease"/>
</dbReference>
<dbReference type="RefSeq" id="WP_347918454.1">
    <property type="nucleotide sequence ID" value="NZ_JBDXMX010000001.1"/>
</dbReference>
<dbReference type="NCBIfam" id="TIGR03033">
    <property type="entry name" value="phage_rel_nuc"/>
    <property type="match status" value="1"/>
</dbReference>
<comment type="caution">
    <text evidence="2">The sequence shown here is derived from an EMBL/GenBank/DDBJ whole genome shotgun (WGS) entry which is preliminary data.</text>
</comment>
<evidence type="ECO:0000313" key="2">
    <source>
        <dbReference type="EMBL" id="MEO9246429.1"/>
    </source>
</evidence>
<accession>A0ABV0IFG7</accession>
<evidence type="ECO:0000259" key="1">
    <source>
        <dbReference type="Pfam" id="PF09588"/>
    </source>
</evidence>
<dbReference type="SUPFAM" id="SSF52980">
    <property type="entry name" value="Restriction endonuclease-like"/>
    <property type="match status" value="1"/>
</dbReference>
<dbReference type="Proteomes" id="UP001484097">
    <property type="component" value="Unassembled WGS sequence"/>
</dbReference>
<name>A0ABV0IFG7_9MICC</name>
<dbReference type="EMBL" id="JBDXMX010000001">
    <property type="protein sequence ID" value="MEO9246429.1"/>
    <property type="molecule type" value="Genomic_DNA"/>
</dbReference>
<dbReference type="InterPro" id="IPR011335">
    <property type="entry name" value="Restrct_endonuc-II-like"/>
</dbReference>
<protein>
    <submittedName>
        <fullName evidence="2">Lambda-exonuclease family protein</fullName>
    </submittedName>
</protein>